<evidence type="ECO:0000256" key="1">
    <source>
        <dbReference type="SAM" id="Phobius"/>
    </source>
</evidence>
<gene>
    <name evidence="2" type="ORF">J2Z44_003071</name>
</gene>
<protein>
    <submittedName>
        <fullName evidence="2">Uncharacterized protein</fullName>
    </submittedName>
</protein>
<keyword evidence="1" id="KW-0812">Transmembrane</keyword>
<sequence>MRDYIYAVICSIITILIGVSILSLVYDSGQTMNIIHAILYLSGVITFWSYLMYKRINKRN</sequence>
<accession>A0ABS4K627</accession>
<dbReference type="EMBL" id="JAGGLL010000025">
    <property type="protein sequence ID" value="MBP2023234.1"/>
    <property type="molecule type" value="Genomic_DNA"/>
</dbReference>
<name>A0ABS4K627_9CLOT</name>
<dbReference type="RefSeq" id="WP_021285567.1">
    <property type="nucleotide sequence ID" value="NZ_JAGGLL010000025.1"/>
</dbReference>
<organism evidence="2 3">
    <name type="scientific">Clostridium punense</name>
    <dbReference type="NCBI Taxonomy" id="1054297"/>
    <lineage>
        <taxon>Bacteria</taxon>
        <taxon>Bacillati</taxon>
        <taxon>Bacillota</taxon>
        <taxon>Clostridia</taxon>
        <taxon>Eubacteriales</taxon>
        <taxon>Clostridiaceae</taxon>
        <taxon>Clostridium</taxon>
    </lineage>
</organism>
<comment type="caution">
    <text evidence="2">The sequence shown here is derived from an EMBL/GenBank/DDBJ whole genome shotgun (WGS) entry which is preliminary data.</text>
</comment>
<keyword evidence="3" id="KW-1185">Reference proteome</keyword>
<keyword evidence="1" id="KW-1133">Transmembrane helix</keyword>
<feature type="transmembrane region" description="Helical" evidence="1">
    <location>
        <begin position="5"/>
        <end position="26"/>
    </location>
</feature>
<dbReference type="Proteomes" id="UP001519308">
    <property type="component" value="Unassembled WGS sequence"/>
</dbReference>
<feature type="transmembrane region" description="Helical" evidence="1">
    <location>
        <begin position="32"/>
        <end position="53"/>
    </location>
</feature>
<keyword evidence="1" id="KW-0472">Membrane</keyword>
<evidence type="ECO:0000313" key="2">
    <source>
        <dbReference type="EMBL" id="MBP2023234.1"/>
    </source>
</evidence>
<evidence type="ECO:0000313" key="3">
    <source>
        <dbReference type="Proteomes" id="UP001519308"/>
    </source>
</evidence>
<proteinExistence type="predicted"/>
<reference evidence="2 3" key="1">
    <citation type="submission" date="2021-03" db="EMBL/GenBank/DDBJ databases">
        <title>Genomic Encyclopedia of Type Strains, Phase IV (KMG-IV): sequencing the most valuable type-strain genomes for metagenomic binning, comparative biology and taxonomic classification.</title>
        <authorList>
            <person name="Goeker M."/>
        </authorList>
    </citation>
    <scope>NUCLEOTIDE SEQUENCE [LARGE SCALE GENOMIC DNA]</scope>
    <source>
        <strain evidence="2 3">DSM 28650</strain>
    </source>
</reference>